<dbReference type="Proteomes" id="UP000234935">
    <property type="component" value="Unassembled WGS sequence"/>
</dbReference>
<keyword evidence="2" id="KW-1133">Transmembrane helix</keyword>
<feature type="compositionally biased region" description="Basic and acidic residues" evidence="1">
    <location>
        <begin position="124"/>
        <end position="146"/>
    </location>
</feature>
<dbReference type="RefSeq" id="WP_051198651.1">
    <property type="nucleotide sequence ID" value="NZ_NMYC01000001.1"/>
</dbReference>
<feature type="transmembrane region" description="Helical" evidence="2">
    <location>
        <begin position="6"/>
        <end position="28"/>
    </location>
</feature>
<evidence type="ECO:0000313" key="4">
    <source>
        <dbReference type="Proteomes" id="UP000234935"/>
    </source>
</evidence>
<name>A0A2N5J1U5_9BIFI</name>
<keyword evidence="4" id="KW-1185">Reference proteome</keyword>
<feature type="compositionally biased region" description="Acidic residues" evidence="1">
    <location>
        <begin position="147"/>
        <end position="157"/>
    </location>
</feature>
<comment type="caution">
    <text evidence="3">The sequence shown here is derived from an EMBL/GenBank/DDBJ whole genome shotgun (WGS) entry which is preliminary data.</text>
</comment>
<keyword evidence="2" id="KW-0472">Membrane</keyword>
<proteinExistence type="predicted"/>
<feature type="transmembrane region" description="Helical" evidence="2">
    <location>
        <begin position="40"/>
        <end position="62"/>
    </location>
</feature>
<gene>
    <name evidence="3" type="ORF">CGZ88_0346</name>
</gene>
<evidence type="ECO:0000256" key="1">
    <source>
        <dbReference type="SAM" id="MobiDB-lite"/>
    </source>
</evidence>
<protein>
    <submittedName>
        <fullName evidence="3">Anaerobic C4-dicarboxylate transport protein</fullName>
    </submittedName>
</protein>
<dbReference type="OrthoDB" id="3239080at2"/>
<reference evidence="3 4" key="1">
    <citation type="submission" date="2017-07" db="EMBL/GenBank/DDBJ databases">
        <title>Bifidobacterium novel species.</title>
        <authorList>
            <person name="Lugli G.A."/>
            <person name="Milani C."/>
            <person name="Duranti S."/>
            <person name="Mangifesta M."/>
        </authorList>
    </citation>
    <scope>NUCLEOTIDE SEQUENCE [LARGE SCALE GENOMIC DNA]</scope>
    <source>
        <strain evidence="4">Goo31D</strain>
    </source>
</reference>
<dbReference type="EMBL" id="NMYC01000001">
    <property type="protein sequence ID" value="PLS28184.1"/>
    <property type="molecule type" value="Genomic_DNA"/>
</dbReference>
<evidence type="ECO:0000313" key="3">
    <source>
        <dbReference type="EMBL" id="PLS28184.1"/>
    </source>
</evidence>
<feature type="region of interest" description="Disordered" evidence="1">
    <location>
        <begin position="119"/>
        <end position="157"/>
    </location>
</feature>
<sequence>MNAVPAIIWIIGVVSALAVCAITIARSHYHDGENLKVRPVSWAVIGAHFVTLVLVALPYPIYLQHKDTIGAHARALYEKLGWPSAIIAISVIMLELFLMYMQARRAMLAQEARNTAEQQVETATRQEDAVQKYRTTQKDDTVTKDAAEDDDWPSTLV</sequence>
<dbReference type="AlphaFoldDB" id="A0A2N5J1U5"/>
<evidence type="ECO:0000256" key="2">
    <source>
        <dbReference type="SAM" id="Phobius"/>
    </source>
</evidence>
<accession>A0A2N5J1U5</accession>
<organism evidence="3 4">
    <name type="scientific">Bifidobacterium anseris</name>
    <dbReference type="NCBI Taxonomy" id="2020963"/>
    <lineage>
        <taxon>Bacteria</taxon>
        <taxon>Bacillati</taxon>
        <taxon>Actinomycetota</taxon>
        <taxon>Actinomycetes</taxon>
        <taxon>Bifidobacteriales</taxon>
        <taxon>Bifidobacteriaceae</taxon>
        <taxon>Bifidobacterium</taxon>
    </lineage>
</organism>
<feature type="transmembrane region" description="Helical" evidence="2">
    <location>
        <begin position="82"/>
        <end position="101"/>
    </location>
</feature>
<keyword evidence="2" id="KW-0812">Transmembrane</keyword>